<dbReference type="Proteomes" id="UP001606210">
    <property type="component" value="Unassembled WGS sequence"/>
</dbReference>
<accession>A0ABW7F336</accession>
<keyword evidence="4" id="KW-1185">Reference proteome</keyword>
<evidence type="ECO:0000313" key="4">
    <source>
        <dbReference type="Proteomes" id="UP001606210"/>
    </source>
</evidence>
<reference evidence="3 4" key="1">
    <citation type="submission" date="2024-08" db="EMBL/GenBank/DDBJ databases">
        <authorList>
            <person name="Lu H."/>
        </authorList>
    </citation>
    <scope>NUCLEOTIDE SEQUENCE [LARGE SCALE GENOMIC DNA]</scope>
    <source>
        <strain evidence="3 4">LYH14W</strain>
    </source>
</reference>
<feature type="chain" id="PRO_5046755757" evidence="1">
    <location>
        <begin position="27"/>
        <end position="216"/>
    </location>
</feature>
<dbReference type="InterPro" id="IPR013424">
    <property type="entry name" value="Ice-binding_C"/>
</dbReference>
<dbReference type="EMBL" id="JBIGHV010000005">
    <property type="protein sequence ID" value="MFG6431046.1"/>
    <property type="molecule type" value="Genomic_DNA"/>
</dbReference>
<dbReference type="RefSeq" id="WP_394479800.1">
    <property type="nucleotide sequence ID" value="NZ_JBIGHV010000005.1"/>
</dbReference>
<feature type="domain" description="Ice-binding protein C-terminal" evidence="2">
    <location>
        <begin position="185"/>
        <end position="209"/>
    </location>
</feature>
<gene>
    <name evidence="3" type="ORF">ACG00Y_14040</name>
</gene>
<evidence type="ECO:0000256" key="1">
    <source>
        <dbReference type="SAM" id="SignalP"/>
    </source>
</evidence>
<dbReference type="Pfam" id="PF07589">
    <property type="entry name" value="PEP-CTERM"/>
    <property type="match status" value="1"/>
</dbReference>
<evidence type="ECO:0000313" key="3">
    <source>
        <dbReference type="EMBL" id="MFG6431046.1"/>
    </source>
</evidence>
<feature type="signal peptide" evidence="1">
    <location>
        <begin position="1"/>
        <end position="26"/>
    </location>
</feature>
<keyword evidence="1" id="KW-0732">Signal</keyword>
<evidence type="ECO:0000259" key="2">
    <source>
        <dbReference type="Pfam" id="PF07589"/>
    </source>
</evidence>
<proteinExistence type="predicted"/>
<name>A0ABW7F336_9BURK</name>
<dbReference type="NCBIfam" id="TIGR02595">
    <property type="entry name" value="PEP_CTERM"/>
    <property type="match status" value="1"/>
</dbReference>
<protein>
    <submittedName>
        <fullName evidence="3">PEP-CTERM sorting domain-containing protein</fullName>
    </submittedName>
</protein>
<comment type="caution">
    <text evidence="3">The sequence shown here is derived from an EMBL/GenBank/DDBJ whole genome shotgun (WGS) entry which is preliminary data.</text>
</comment>
<organism evidence="3 4">
    <name type="scientific">Pelomonas parva</name>
    <dbReference type="NCBI Taxonomy" id="3299032"/>
    <lineage>
        <taxon>Bacteria</taxon>
        <taxon>Pseudomonadati</taxon>
        <taxon>Pseudomonadota</taxon>
        <taxon>Betaproteobacteria</taxon>
        <taxon>Burkholderiales</taxon>
        <taxon>Sphaerotilaceae</taxon>
        <taxon>Roseateles</taxon>
    </lineage>
</organism>
<sequence>MQFHIHALSKAAAVLLLCGLAAQAGAQTVVLDTFNEDTGWLTGWPNPLRFGEDIAIPFDIASATSIQSILTSLVRVDGSGGVTLGVVARQGALPGSLAWLHSTHVDPTSVDAFVHNTLVSPSGWSLDAGSYWLVAVADAGFEGQWQSGTDAGPAAYAVSTSSGVWTSVDSSFTGMPGARITVTSAVPEPSTYGLMFAGGLLLAAVARRKSNTRQQG</sequence>